<dbReference type="RefSeq" id="XP_001007983.2">
    <property type="nucleotide sequence ID" value="XM_001007983.2"/>
</dbReference>
<dbReference type="PANTHER" id="PTHR44167:SF18">
    <property type="entry name" value="PROTEIN KINASE DOMAIN-CONTAINING PROTEIN"/>
    <property type="match status" value="1"/>
</dbReference>
<dbReference type="OrthoDB" id="4062651at2759"/>
<dbReference type="HOGENOM" id="CLU_552666_0_0_1"/>
<evidence type="ECO:0000313" key="5">
    <source>
        <dbReference type="EMBL" id="EAR87738.2"/>
    </source>
</evidence>
<keyword evidence="6" id="KW-1185">Reference proteome</keyword>
<dbReference type="STRING" id="312017.Q22SN4"/>
<dbReference type="Gene3D" id="1.10.510.10">
    <property type="entry name" value="Transferase(Phosphotransferase) domain 1"/>
    <property type="match status" value="1"/>
</dbReference>
<dbReference type="eggNOG" id="KOG0595">
    <property type="taxonomic scope" value="Eukaryota"/>
</dbReference>
<dbReference type="PROSITE" id="PS50011">
    <property type="entry name" value="PROTEIN_KINASE_DOM"/>
    <property type="match status" value="1"/>
</dbReference>
<dbReference type="GO" id="GO:0044773">
    <property type="term" value="P:mitotic DNA damage checkpoint signaling"/>
    <property type="evidence" value="ECO:0007669"/>
    <property type="project" value="TreeGrafter"/>
</dbReference>
<dbReference type="PROSITE" id="PS00108">
    <property type="entry name" value="PROTEIN_KINASE_ST"/>
    <property type="match status" value="1"/>
</dbReference>
<dbReference type="Gene3D" id="3.30.200.20">
    <property type="entry name" value="Phosphorylase Kinase, domain 1"/>
    <property type="match status" value="1"/>
</dbReference>
<dbReference type="SMART" id="SM00220">
    <property type="entry name" value="S_TKc"/>
    <property type="match status" value="1"/>
</dbReference>
<feature type="binding site" evidence="3">
    <location>
        <position position="150"/>
    </location>
    <ligand>
        <name>ATP</name>
        <dbReference type="ChEBI" id="CHEBI:30616"/>
    </ligand>
</feature>
<dbReference type="GeneID" id="7832335"/>
<dbReference type="InterPro" id="IPR000719">
    <property type="entry name" value="Prot_kinase_dom"/>
</dbReference>
<dbReference type="FunFam" id="3.30.200.20:FF:000042">
    <property type="entry name" value="Aurora kinase A"/>
    <property type="match status" value="1"/>
</dbReference>
<sequence>MNKHSFWVKTIPSLDAEKELFHVSAYICDSLENSQDQNQNGVLKIYEQKLIYCIQETNVCFIQLNEEIQYNTYFDRAKGINYIKFQKNQIHTYIVMSEQEIALVDHQLNKIIFKNDFYSSYDIIDLIGNGTYSQVSLARHKVTGKKFAVKNISKNRVNSSLQNKRELMNEINLLRRLEHKNILKGVEYFETDNAYKIVLEYYSGKTLECRLQQIKSIKLADACFIMQQILQGLQYIHSLNIMHRDLKPENILLKDPNSFEIVIADIGFAQDLYQDFVLPKCGSPGYIAPEVLNSRDGKDCGVKTDMFSCGLLFYRLVAGKPLFSGKTVEQTLIENKKFKIDLSSSQIAQYPLQIQKIIKGMLQINPVKRISAEQALLSGFYNLEGDDDQYFCNNQINSLSQKSFKSSFNSKQSTSSQIQTFASPKQNSDRRNLFSSSAITQYNSSVSVRTESSEQFRIGRTYKEKVEDLLNFETELKSPVKKSKINSPLTKFQKQQSPNCSPILKMNASYLRKSSTSVKFSLKKSVAQTFRDQVDNMKNISQFTQKSSFISELR</sequence>
<keyword evidence="5" id="KW-0418">Kinase</keyword>
<evidence type="ECO:0000256" key="1">
    <source>
        <dbReference type="ARBA" id="ARBA00022741"/>
    </source>
</evidence>
<protein>
    <submittedName>
        <fullName evidence="5">Serine/Threonine kinase domain protein</fullName>
    </submittedName>
</protein>
<dbReference type="Pfam" id="PF00069">
    <property type="entry name" value="Pkinase"/>
    <property type="match status" value="1"/>
</dbReference>
<dbReference type="EMBL" id="GG662845">
    <property type="protein sequence ID" value="EAR87738.2"/>
    <property type="molecule type" value="Genomic_DNA"/>
</dbReference>
<dbReference type="GO" id="GO:0004674">
    <property type="term" value="F:protein serine/threonine kinase activity"/>
    <property type="evidence" value="ECO:0007669"/>
    <property type="project" value="TreeGrafter"/>
</dbReference>
<evidence type="ECO:0000313" key="6">
    <source>
        <dbReference type="Proteomes" id="UP000009168"/>
    </source>
</evidence>
<evidence type="ECO:0000259" key="4">
    <source>
        <dbReference type="PROSITE" id="PS50011"/>
    </source>
</evidence>
<feature type="domain" description="Protein kinase" evidence="4">
    <location>
        <begin position="121"/>
        <end position="381"/>
    </location>
</feature>
<dbReference type="GO" id="GO:0005524">
    <property type="term" value="F:ATP binding"/>
    <property type="evidence" value="ECO:0007669"/>
    <property type="project" value="UniProtKB-UniRule"/>
</dbReference>
<evidence type="ECO:0000256" key="2">
    <source>
        <dbReference type="ARBA" id="ARBA00022840"/>
    </source>
</evidence>
<dbReference type="FunFam" id="1.10.510.10:FF:000945">
    <property type="entry name" value="Uncharacterized protein"/>
    <property type="match status" value="1"/>
</dbReference>
<dbReference type="KEGG" id="tet:TTHERM_00000020"/>
<dbReference type="PROSITE" id="PS00107">
    <property type="entry name" value="PROTEIN_KINASE_ATP"/>
    <property type="match status" value="1"/>
</dbReference>
<dbReference type="InterPro" id="IPR017441">
    <property type="entry name" value="Protein_kinase_ATP_BS"/>
</dbReference>
<name>Q22SN4_TETTS</name>
<dbReference type="InterPro" id="IPR008271">
    <property type="entry name" value="Ser/Thr_kinase_AS"/>
</dbReference>
<keyword evidence="1 3" id="KW-0547">Nucleotide-binding</keyword>
<accession>Q22SN4</accession>
<keyword evidence="5" id="KW-0808">Transferase</keyword>
<dbReference type="AlphaFoldDB" id="Q22SN4"/>
<dbReference type="SUPFAM" id="SSF56112">
    <property type="entry name" value="Protein kinase-like (PK-like)"/>
    <property type="match status" value="1"/>
</dbReference>
<dbReference type="InParanoid" id="Q22SN4"/>
<evidence type="ECO:0000256" key="3">
    <source>
        <dbReference type="PROSITE-ProRule" id="PRU10141"/>
    </source>
</evidence>
<dbReference type="Proteomes" id="UP000009168">
    <property type="component" value="Unassembled WGS sequence"/>
</dbReference>
<dbReference type="GO" id="GO:0005737">
    <property type="term" value="C:cytoplasm"/>
    <property type="evidence" value="ECO:0007669"/>
    <property type="project" value="TreeGrafter"/>
</dbReference>
<reference evidence="6" key="1">
    <citation type="journal article" date="2006" name="PLoS Biol.">
        <title>Macronuclear genome sequence of the ciliate Tetrahymena thermophila, a model eukaryote.</title>
        <authorList>
            <person name="Eisen J.A."/>
            <person name="Coyne R.S."/>
            <person name="Wu M."/>
            <person name="Wu D."/>
            <person name="Thiagarajan M."/>
            <person name="Wortman J.R."/>
            <person name="Badger J.H."/>
            <person name="Ren Q."/>
            <person name="Amedeo P."/>
            <person name="Jones K.M."/>
            <person name="Tallon L.J."/>
            <person name="Delcher A.L."/>
            <person name="Salzberg S.L."/>
            <person name="Silva J.C."/>
            <person name="Haas B.J."/>
            <person name="Majoros W.H."/>
            <person name="Farzad M."/>
            <person name="Carlton J.M."/>
            <person name="Smith R.K. Jr."/>
            <person name="Garg J."/>
            <person name="Pearlman R.E."/>
            <person name="Karrer K.M."/>
            <person name="Sun L."/>
            <person name="Manning G."/>
            <person name="Elde N.C."/>
            <person name="Turkewitz A.P."/>
            <person name="Asai D.J."/>
            <person name="Wilkes D.E."/>
            <person name="Wang Y."/>
            <person name="Cai H."/>
            <person name="Collins K."/>
            <person name="Stewart B.A."/>
            <person name="Lee S.R."/>
            <person name="Wilamowska K."/>
            <person name="Weinberg Z."/>
            <person name="Ruzzo W.L."/>
            <person name="Wloga D."/>
            <person name="Gaertig J."/>
            <person name="Frankel J."/>
            <person name="Tsao C.-C."/>
            <person name="Gorovsky M.A."/>
            <person name="Keeling P.J."/>
            <person name="Waller R.F."/>
            <person name="Patron N.J."/>
            <person name="Cherry J.M."/>
            <person name="Stover N.A."/>
            <person name="Krieger C.J."/>
            <person name="del Toro C."/>
            <person name="Ryder H.F."/>
            <person name="Williamson S.C."/>
            <person name="Barbeau R.A."/>
            <person name="Hamilton E.P."/>
            <person name="Orias E."/>
        </authorList>
    </citation>
    <scope>NUCLEOTIDE SEQUENCE [LARGE SCALE GENOMIC DNA]</scope>
    <source>
        <strain evidence="6">SB210</strain>
    </source>
</reference>
<dbReference type="PANTHER" id="PTHR44167">
    <property type="entry name" value="OVARIAN-SPECIFIC SERINE/THREONINE-PROTEIN KINASE LOK-RELATED"/>
    <property type="match status" value="1"/>
</dbReference>
<dbReference type="InterPro" id="IPR011009">
    <property type="entry name" value="Kinase-like_dom_sf"/>
</dbReference>
<organism evidence="5 6">
    <name type="scientific">Tetrahymena thermophila (strain SB210)</name>
    <dbReference type="NCBI Taxonomy" id="312017"/>
    <lineage>
        <taxon>Eukaryota</taxon>
        <taxon>Sar</taxon>
        <taxon>Alveolata</taxon>
        <taxon>Ciliophora</taxon>
        <taxon>Intramacronucleata</taxon>
        <taxon>Oligohymenophorea</taxon>
        <taxon>Hymenostomatida</taxon>
        <taxon>Tetrahymenina</taxon>
        <taxon>Tetrahymenidae</taxon>
        <taxon>Tetrahymena</taxon>
    </lineage>
</organism>
<gene>
    <name evidence="5" type="ORF">TTHERM_00000020</name>
</gene>
<dbReference type="GO" id="GO:0005634">
    <property type="term" value="C:nucleus"/>
    <property type="evidence" value="ECO:0007669"/>
    <property type="project" value="TreeGrafter"/>
</dbReference>
<proteinExistence type="predicted"/>
<keyword evidence="2 3" id="KW-0067">ATP-binding</keyword>